<proteinExistence type="inferred from homology"/>
<dbReference type="SUPFAM" id="SSF53448">
    <property type="entry name" value="Nucleotide-diphospho-sugar transferases"/>
    <property type="match status" value="1"/>
</dbReference>
<dbReference type="InterPro" id="IPR029044">
    <property type="entry name" value="Nucleotide-diphossugar_trans"/>
</dbReference>
<evidence type="ECO:0000259" key="3">
    <source>
        <dbReference type="Pfam" id="PF00483"/>
    </source>
</evidence>
<keyword evidence="6" id="KW-1185">Reference proteome</keyword>
<dbReference type="CDD" id="cd06428">
    <property type="entry name" value="M1P_guanylylT_A_like_N"/>
    <property type="match status" value="1"/>
</dbReference>
<dbReference type="InterPro" id="IPR050486">
    <property type="entry name" value="Mannose-1P_guanyltransferase"/>
</dbReference>
<keyword evidence="2" id="KW-1133">Transmembrane helix</keyword>
<evidence type="ECO:0000256" key="1">
    <source>
        <dbReference type="ARBA" id="ARBA00007274"/>
    </source>
</evidence>
<dbReference type="GeneTree" id="ENSGT00940000157018"/>
<dbReference type="Gene3D" id="2.160.10.10">
    <property type="entry name" value="Hexapeptide repeat proteins"/>
    <property type="match status" value="1"/>
</dbReference>
<dbReference type="InterPro" id="IPR005835">
    <property type="entry name" value="NTP_transferase_dom"/>
</dbReference>
<dbReference type="PANTHER" id="PTHR22572">
    <property type="entry name" value="SUGAR-1-PHOSPHATE GUANYL TRANSFERASE"/>
    <property type="match status" value="1"/>
</dbReference>
<gene>
    <name evidence="5" type="primary">gmppaa</name>
</gene>
<feature type="transmembrane region" description="Helical" evidence="2">
    <location>
        <begin position="139"/>
        <end position="158"/>
    </location>
</feature>
<accession>A0A674M8Z3</accession>
<feature type="domain" description="Nucleotidyl transferase" evidence="3">
    <location>
        <begin position="3"/>
        <end position="200"/>
    </location>
</feature>
<evidence type="ECO:0000313" key="6">
    <source>
        <dbReference type="Proteomes" id="UP000005226"/>
    </source>
</evidence>
<reference evidence="5 6" key="1">
    <citation type="journal article" date="2011" name="Genome Biol. Evol.">
        <title>Integration of the genetic map and genome assembly of fugu facilitates insights into distinct features of genome evolution in teleosts and mammals.</title>
        <authorList>
            <person name="Kai W."/>
            <person name="Kikuchi K."/>
            <person name="Tohari S."/>
            <person name="Chew A.K."/>
            <person name="Tay A."/>
            <person name="Fujiwara A."/>
            <person name="Hosoya S."/>
            <person name="Suetake H."/>
            <person name="Naruse K."/>
            <person name="Brenner S."/>
            <person name="Suzuki Y."/>
            <person name="Venkatesh B."/>
        </authorList>
    </citation>
    <scope>NUCLEOTIDE SEQUENCE [LARGE SCALE GENOMIC DNA]</scope>
</reference>
<dbReference type="Proteomes" id="UP000005226">
    <property type="component" value="Chromosome 1"/>
</dbReference>
<dbReference type="AlphaFoldDB" id="A0A674M8Z3"/>
<dbReference type="Pfam" id="PF00483">
    <property type="entry name" value="NTP_transferase"/>
    <property type="match status" value="1"/>
</dbReference>
<evidence type="ECO:0000313" key="5">
    <source>
        <dbReference type="Ensembl" id="ENSTRUP00000057765.1"/>
    </source>
</evidence>
<dbReference type="Ensembl" id="ENSTRUT00000068534.1">
    <property type="protein sequence ID" value="ENSTRUP00000057765.1"/>
    <property type="gene ID" value="ENSTRUG00000009542.3"/>
</dbReference>
<reference evidence="5" key="2">
    <citation type="submission" date="2025-08" db="UniProtKB">
        <authorList>
            <consortium name="Ensembl"/>
        </authorList>
    </citation>
    <scope>IDENTIFICATION</scope>
</reference>
<reference evidence="5" key="3">
    <citation type="submission" date="2025-09" db="UniProtKB">
        <authorList>
            <consortium name="Ensembl"/>
        </authorList>
    </citation>
    <scope>IDENTIFICATION</scope>
</reference>
<feature type="domain" description="Mannose-1-phosphate guanyltransferase C-terminal" evidence="4">
    <location>
        <begin position="293"/>
        <end position="415"/>
    </location>
</feature>
<keyword evidence="2" id="KW-0812">Transmembrane</keyword>
<dbReference type="Gene3D" id="3.90.550.10">
    <property type="entry name" value="Spore Coat Polysaccharide Biosynthesis Protein SpsA, Chain A"/>
    <property type="match status" value="1"/>
</dbReference>
<organism evidence="5 6">
    <name type="scientific">Takifugu rubripes</name>
    <name type="common">Japanese pufferfish</name>
    <name type="synonym">Fugu rubripes</name>
    <dbReference type="NCBI Taxonomy" id="31033"/>
    <lineage>
        <taxon>Eukaryota</taxon>
        <taxon>Metazoa</taxon>
        <taxon>Chordata</taxon>
        <taxon>Craniata</taxon>
        <taxon>Vertebrata</taxon>
        <taxon>Euteleostomi</taxon>
        <taxon>Actinopterygii</taxon>
        <taxon>Neopterygii</taxon>
        <taxon>Teleostei</taxon>
        <taxon>Neoteleostei</taxon>
        <taxon>Acanthomorphata</taxon>
        <taxon>Eupercaria</taxon>
        <taxon>Tetraodontiformes</taxon>
        <taxon>Tetradontoidea</taxon>
        <taxon>Tetraodontidae</taxon>
        <taxon>Takifugu</taxon>
    </lineage>
</organism>
<comment type="similarity">
    <text evidence="1">Belongs to the transferase hexapeptide repeat family.</text>
</comment>
<evidence type="ECO:0000256" key="2">
    <source>
        <dbReference type="SAM" id="Phobius"/>
    </source>
</evidence>
<keyword evidence="2" id="KW-0472">Membrane</keyword>
<dbReference type="Pfam" id="PF25087">
    <property type="entry name" value="GMPPB_C"/>
    <property type="match status" value="1"/>
</dbReference>
<name>A0A674M8Z3_TAKRU</name>
<protein>
    <submittedName>
        <fullName evidence="5">GDP-mannose pyrophosphorylase Aa</fullName>
    </submittedName>
</protein>
<dbReference type="InterPro" id="IPR056729">
    <property type="entry name" value="GMPPB_C"/>
</dbReference>
<evidence type="ECO:0000259" key="4">
    <source>
        <dbReference type="Pfam" id="PF25087"/>
    </source>
</evidence>
<sequence length="416" mass="46190">MLKAVILIGGPQKGTRFRPLSFEVPKPLFPVAGVPMLQHHIEACVKVPNMKEILLVGFYQPNEELNKFLLNVQQEFKISIRYLQEYSALGTAGGIYHFRDQIVAGGPEAFFIMNADVCSAFPLTDMLRFQKDHGEPNSFVILGTTVSLLFILVVCWILKRSKIGFVLHYVEKPSTFVSDIINCGIYLFTPDIFQHIGAVFQKNQQDMLLYPFDGEEPSNGWHRAEAIRLEQDVFTALAGQGKLYVYKTLSFWSQIKSAGSAIYASRLYLNQYHTSHAERLATNEEGGALLFLPDAKLGPNVSIGTGVTIGAGVRVRESIILHGATLQDHSCVLNSIVGWDSTIGKWARVEGTPSDPNPNDPYAKIDSETLFRDGKLTPSITILGCNVNIPSEVVILNSIVLPHKDLNRGFKNQIIL</sequence>